<evidence type="ECO:0000313" key="2">
    <source>
        <dbReference type="Proteomes" id="UP000008311"/>
    </source>
</evidence>
<organism evidence="1 2">
    <name type="scientific">Ricinus communis</name>
    <name type="common">Castor bean</name>
    <dbReference type="NCBI Taxonomy" id="3988"/>
    <lineage>
        <taxon>Eukaryota</taxon>
        <taxon>Viridiplantae</taxon>
        <taxon>Streptophyta</taxon>
        <taxon>Embryophyta</taxon>
        <taxon>Tracheophyta</taxon>
        <taxon>Spermatophyta</taxon>
        <taxon>Magnoliopsida</taxon>
        <taxon>eudicotyledons</taxon>
        <taxon>Gunneridae</taxon>
        <taxon>Pentapetalae</taxon>
        <taxon>rosids</taxon>
        <taxon>fabids</taxon>
        <taxon>Malpighiales</taxon>
        <taxon>Euphorbiaceae</taxon>
        <taxon>Acalyphoideae</taxon>
        <taxon>Acalypheae</taxon>
        <taxon>Ricinus</taxon>
    </lineage>
</organism>
<keyword evidence="2" id="KW-1185">Reference proteome</keyword>
<accession>B9T7E1</accession>
<dbReference type="Proteomes" id="UP000008311">
    <property type="component" value="Unassembled WGS sequence"/>
</dbReference>
<evidence type="ECO:0000313" key="1">
    <source>
        <dbReference type="EMBL" id="EEF28226.1"/>
    </source>
</evidence>
<gene>
    <name evidence="1" type="ORF">RCOM_0236410</name>
</gene>
<protein>
    <submittedName>
        <fullName evidence="1">Uncharacterized protein</fullName>
    </submittedName>
</protein>
<dbReference type="AlphaFoldDB" id="B9T7E1"/>
<sequence>MHLGNAFKGNLWHMGSYAFEVLDSAAITCGWLRPIFEGDSFQVVQAVKAGLVVFTLMLLIF</sequence>
<name>B9T7E1_RICCO</name>
<proteinExistence type="predicted"/>
<dbReference type="InParanoid" id="B9T7E1"/>
<reference evidence="2" key="1">
    <citation type="journal article" date="2010" name="Nat. Biotechnol.">
        <title>Draft genome sequence of the oilseed species Ricinus communis.</title>
        <authorList>
            <person name="Chan A.P."/>
            <person name="Crabtree J."/>
            <person name="Zhao Q."/>
            <person name="Lorenzi H."/>
            <person name="Orvis J."/>
            <person name="Puiu D."/>
            <person name="Melake-Berhan A."/>
            <person name="Jones K.M."/>
            <person name="Redman J."/>
            <person name="Chen G."/>
            <person name="Cahoon E.B."/>
            <person name="Gedil M."/>
            <person name="Stanke M."/>
            <person name="Haas B.J."/>
            <person name="Wortman J.R."/>
            <person name="Fraser-Liggett C.M."/>
            <person name="Ravel J."/>
            <person name="Rabinowicz P.D."/>
        </authorList>
    </citation>
    <scope>NUCLEOTIDE SEQUENCE [LARGE SCALE GENOMIC DNA]</scope>
    <source>
        <strain evidence="2">cv. Hale</strain>
    </source>
</reference>
<dbReference type="EMBL" id="EQ974741">
    <property type="protein sequence ID" value="EEF28226.1"/>
    <property type="molecule type" value="Genomic_DNA"/>
</dbReference>